<dbReference type="AlphaFoldDB" id="X1U8S4"/>
<reference evidence="1" key="1">
    <citation type="journal article" date="2014" name="Front. Microbiol.">
        <title>High frequency of phylogenetically diverse reductive dehalogenase-homologous genes in deep subseafloor sedimentary metagenomes.</title>
        <authorList>
            <person name="Kawai M."/>
            <person name="Futagami T."/>
            <person name="Toyoda A."/>
            <person name="Takaki Y."/>
            <person name="Nishi S."/>
            <person name="Hori S."/>
            <person name="Arai W."/>
            <person name="Tsubouchi T."/>
            <person name="Morono Y."/>
            <person name="Uchiyama I."/>
            <person name="Ito T."/>
            <person name="Fujiyama A."/>
            <person name="Inagaki F."/>
            <person name="Takami H."/>
        </authorList>
    </citation>
    <scope>NUCLEOTIDE SEQUENCE</scope>
    <source>
        <strain evidence="1">Expedition CK06-06</strain>
    </source>
</reference>
<feature type="non-terminal residue" evidence="1">
    <location>
        <position position="274"/>
    </location>
</feature>
<organism evidence="1">
    <name type="scientific">marine sediment metagenome</name>
    <dbReference type="NCBI Taxonomy" id="412755"/>
    <lineage>
        <taxon>unclassified sequences</taxon>
        <taxon>metagenomes</taxon>
        <taxon>ecological metagenomes</taxon>
    </lineage>
</organism>
<feature type="non-terminal residue" evidence="1">
    <location>
        <position position="1"/>
    </location>
</feature>
<gene>
    <name evidence="1" type="ORF">S12H4_33158</name>
</gene>
<protein>
    <submittedName>
        <fullName evidence="1">Uncharacterized protein</fullName>
    </submittedName>
</protein>
<name>X1U8S4_9ZZZZ</name>
<proteinExistence type="predicted"/>
<dbReference type="EMBL" id="BARW01019523">
    <property type="protein sequence ID" value="GAI96265.1"/>
    <property type="molecule type" value="Genomic_DNA"/>
</dbReference>
<evidence type="ECO:0000313" key="1">
    <source>
        <dbReference type="EMBL" id="GAI96265.1"/>
    </source>
</evidence>
<accession>X1U8S4</accession>
<sequence length="274" mass="30745">FWKRRKRLEWSWVVVVVIAPLFAYATFQLASAGRLGEWTMNSTSSLLVGKDGRGKIVSHWCLYSPVRRSYDIDAGEGTCLPLASSESTRREHPVEILCGEGMKLPYLPIDMWSIKTFASQGTVQLGQQIESRLTYRGSRLEGEIKNISKSPIRNARLSFAGISHSLGNLPPQKVLQVEIDCAKRSREGFSLSEIGPSRASGGILTAPPFSAILSFKAPELFLPFKIEGKKKKAPLEWCHMRLPVRWEGREFLIPAGLFRRECYTLSSEGKARFP</sequence>
<comment type="caution">
    <text evidence="1">The sequence shown here is derived from an EMBL/GenBank/DDBJ whole genome shotgun (WGS) entry which is preliminary data.</text>
</comment>